<dbReference type="InterPro" id="IPR029058">
    <property type="entry name" value="AB_hydrolase_fold"/>
</dbReference>
<evidence type="ECO:0000256" key="1">
    <source>
        <dbReference type="ARBA" id="ARBA00022801"/>
    </source>
</evidence>
<dbReference type="InterPro" id="IPR013094">
    <property type="entry name" value="AB_hydrolase_3"/>
</dbReference>
<evidence type="ECO:0000313" key="4">
    <source>
        <dbReference type="Proteomes" id="UP001141629"/>
    </source>
</evidence>
<accession>A0A9X2YQI6</accession>
<gene>
    <name evidence="3" type="ORF">H7K45_24795</name>
</gene>
<dbReference type="SUPFAM" id="SSF53474">
    <property type="entry name" value="alpha/beta-Hydrolases"/>
    <property type="match status" value="1"/>
</dbReference>
<evidence type="ECO:0000313" key="3">
    <source>
        <dbReference type="EMBL" id="MCV7423777.1"/>
    </source>
</evidence>
<name>A0A9X2YQI6_9MYCO</name>
<dbReference type="Gene3D" id="3.40.50.1820">
    <property type="entry name" value="alpha/beta hydrolase"/>
    <property type="match status" value="1"/>
</dbReference>
<sequence>MDDDGYHPDLRNMARVLPRGIFTRRTLPALRALTSLSSMRPSRGAQVSQLPGGAKVRLHPGKGGGDGAVLWIHGGGYVIGSAAQDDSLCRRLARRIGVPVVAVDYRLAPRHPYPAALEDCYDAFRWLTRMPEVDPSRVVVAGASAGGGLAAALALLARDRGRPTPLFQLLVYPMLDDRSDAIAPDSRYRLWNENTNRLGWHLYLSGADPQRAAPARRSDLEGLPPAWIGVGTVDPLFVEDQAYARNLTRAGVPCEFDTVEGAFHGFDMVAPSAGVSRDFFDRQCRAVRAALDS</sequence>
<dbReference type="PANTHER" id="PTHR48081">
    <property type="entry name" value="AB HYDROLASE SUPERFAMILY PROTEIN C4A8.06C"/>
    <property type="match status" value="1"/>
</dbReference>
<feature type="domain" description="Alpha/beta hydrolase fold-3" evidence="2">
    <location>
        <begin position="69"/>
        <end position="267"/>
    </location>
</feature>
<dbReference type="Pfam" id="PF07859">
    <property type="entry name" value="Abhydrolase_3"/>
    <property type="match status" value="1"/>
</dbReference>
<reference evidence="3" key="2">
    <citation type="journal article" date="2022" name="BMC Genomics">
        <title>Comparative genome analysis of mycobacteria focusing on tRNA and non-coding RNA.</title>
        <authorList>
            <person name="Behra P.R.K."/>
            <person name="Pettersson B.M.F."/>
            <person name="Ramesh M."/>
            <person name="Das S."/>
            <person name="Dasgupta S."/>
            <person name="Kirsebom L.A."/>
        </authorList>
    </citation>
    <scope>NUCLEOTIDE SEQUENCE</scope>
    <source>
        <strain evidence="3">DSM 44838</strain>
    </source>
</reference>
<keyword evidence="4" id="KW-1185">Reference proteome</keyword>
<dbReference type="EMBL" id="JACKVK010000013">
    <property type="protein sequence ID" value="MCV7423777.1"/>
    <property type="molecule type" value="Genomic_DNA"/>
</dbReference>
<comment type="caution">
    <text evidence="3">The sequence shown here is derived from an EMBL/GenBank/DDBJ whole genome shotgun (WGS) entry which is preliminary data.</text>
</comment>
<dbReference type="RefSeq" id="WP_263998738.1">
    <property type="nucleotide sequence ID" value="NZ_JACKVK010000013.1"/>
</dbReference>
<keyword evidence="1 3" id="KW-0378">Hydrolase</keyword>
<dbReference type="AlphaFoldDB" id="A0A9X2YQI6"/>
<proteinExistence type="predicted"/>
<organism evidence="3 4">
    <name type="scientific">Mycobacterium yunnanensis</name>
    <dbReference type="NCBI Taxonomy" id="368477"/>
    <lineage>
        <taxon>Bacteria</taxon>
        <taxon>Bacillati</taxon>
        <taxon>Actinomycetota</taxon>
        <taxon>Actinomycetes</taxon>
        <taxon>Mycobacteriales</taxon>
        <taxon>Mycobacteriaceae</taxon>
        <taxon>Mycobacterium</taxon>
    </lineage>
</organism>
<evidence type="ECO:0000259" key="2">
    <source>
        <dbReference type="Pfam" id="PF07859"/>
    </source>
</evidence>
<dbReference type="InterPro" id="IPR050300">
    <property type="entry name" value="GDXG_lipolytic_enzyme"/>
</dbReference>
<reference evidence="3" key="1">
    <citation type="submission" date="2020-07" db="EMBL/GenBank/DDBJ databases">
        <authorList>
            <person name="Pettersson B.M.F."/>
            <person name="Behra P.R.K."/>
            <person name="Ramesh M."/>
            <person name="Das S."/>
            <person name="Dasgupta S."/>
            <person name="Kirsebom L.A."/>
        </authorList>
    </citation>
    <scope>NUCLEOTIDE SEQUENCE</scope>
    <source>
        <strain evidence="3">DSM 44838</strain>
    </source>
</reference>
<protein>
    <submittedName>
        <fullName evidence="3">Alpha/beta hydrolase</fullName>
    </submittedName>
</protein>
<dbReference type="PANTHER" id="PTHR48081:SF8">
    <property type="entry name" value="ALPHA_BETA HYDROLASE FOLD-3 DOMAIN-CONTAINING PROTEIN-RELATED"/>
    <property type="match status" value="1"/>
</dbReference>
<dbReference type="GO" id="GO:0016787">
    <property type="term" value="F:hydrolase activity"/>
    <property type="evidence" value="ECO:0007669"/>
    <property type="project" value="UniProtKB-KW"/>
</dbReference>
<dbReference type="Proteomes" id="UP001141629">
    <property type="component" value="Unassembled WGS sequence"/>
</dbReference>